<protein>
    <submittedName>
        <fullName evidence="2">Uncharacterized protein</fullName>
    </submittedName>
</protein>
<gene>
    <name evidence="2" type="ORF">FK178_15355</name>
</gene>
<reference evidence="2 3" key="1">
    <citation type="submission" date="2019-08" db="EMBL/GenBank/DDBJ databases">
        <title>Antarcticibacterium arcticum sp. nov., a bacterium isolated from marine sediment of the Canadian Beaufort Sea.</title>
        <authorList>
            <person name="Lee Y.M."/>
            <person name="Baek K."/>
            <person name="Lee D.-H."/>
            <person name="Shin S.C."/>
            <person name="Jin Y.K."/>
            <person name="Park Y."/>
        </authorList>
    </citation>
    <scope>NUCLEOTIDE SEQUENCE [LARGE SCALE GENOMIC DNA]</scope>
    <source>
        <strain evidence="2 3">PAMC 28998</strain>
    </source>
</reference>
<dbReference type="KEGG" id="anp:FK178_15355"/>
<feature type="transmembrane region" description="Helical" evidence="1">
    <location>
        <begin position="66"/>
        <end position="89"/>
    </location>
</feature>
<dbReference type="OrthoDB" id="7433042at2"/>
<evidence type="ECO:0000313" key="3">
    <source>
        <dbReference type="Proteomes" id="UP000321954"/>
    </source>
</evidence>
<sequence>MKPTSISKIFLFAGLSNILGVLIFSKFFTNDVMMEAQPMVMGHFGLVAFILWGLAYITVRQNYALVPWLLAVFVVEKLVYVLVWLNWLYSNSLGSLYEQDLFAGLFFSIYGINDLLFGLFFGFVFFKVRKSPFLVNRD</sequence>
<dbReference type="RefSeq" id="WP_146837296.1">
    <property type="nucleotide sequence ID" value="NZ_CP042476.1"/>
</dbReference>
<keyword evidence="1" id="KW-0812">Transmembrane</keyword>
<evidence type="ECO:0000313" key="2">
    <source>
        <dbReference type="EMBL" id="QED39009.1"/>
    </source>
</evidence>
<keyword evidence="1" id="KW-1133">Transmembrane helix</keyword>
<organism evidence="2 3">
    <name type="scientific">Antarcticibacterium arcticum</name>
    <dbReference type="NCBI Taxonomy" id="2585771"/>
    <lineage>
        <taxon>Bacteria</taxon>
        <taxon>Pseudomonadati</taxon>
        <taxon>Bacteroidota</taxon>
        <taxon>Flavobacteriia</taxon>
        <taxon>Flavobacteriales</taxon>
        <taxon>Flavobacteriaceae</taxon>
        <taxon>Antarcticibacterium</taxon>
    </lineage>
</organism>
<feature type="transmembrane region" description="Helical" evidence="1">
    <location>
        <begin position="9"/>
        <end position="28"/>
    </location>
</feature>
<dbReference type="AlphaFoldDB" id="A0A5B8YS18"/>
<proteinExistence type="predicted"/>
<evidence type="ECO:0000256" key="1">
    <source>
        <dbReference type="SAM" id="Phobius"/>
    </source>
</evidence>
<keyword evidence="3" id="KW-1185">Reference proteome</keyword>
<dbReference type="Proteomes" id="UP000321954">
    <property type="component" value="Chromosome"/>
</dbReference>
<feature type="transmembrane region" description="Helical" evidence="1">
    <location>
        <begin position="101"/>
        <end position="126"/>
    </location>
</feature>
<name>A0A5B8YS18_9FLAO</name>
<keyword evidence="1" id="KW-0472">Membrane</keyword>
<accession>A0A5B8YS18</accession>
<dbReference type="EMBL" id="CP042476">
    <property type="protein sequence ID" value="QED39009.1"/>
    <property type="molecule type" value="Genomic_DNA"/>
</dbReference>
<feature type="transmembrane region" description="Helical" evidence="1">
    <location>
        <begin position="40"/>
        <end position="59"/>
    </location>
</feature>